<evidence type="ECO:0000256" key="3">
    <source>
        <dbReference type="ARBA" id="ARBA00022729"/>
    </source>
</evidence>
<dbReference type="InterPro" id="IPR023828">
    <property type="entry name" value="Peptidase_S8_Ser-AS"/>
</dbReference>
<organism evidence="12 13">
    <name type="scientific">Heracleum sosnowskyi</name>
    <dbReference type="NCBI Taxonomy" id="360622"/>
    <lineage>
        <taxon>Eukaryota</taxon>
        <taxon>Viridiplantae</taxon>
        <taxon>Streptophyta</taxon>
        <taxon>Embryophyta</taxon>
        <taxon>Tracheophyta</taxon>
        <taxon>Spermatophyta</taxon>
        <taxon>Magnoliopsida</taxon>
        <taxon>eudicotyledons</taxon>
        <taxon>Gunneridae</taxon>
        <taxon>Pentapetalae</taxon>
        <taxon>asterids</taxon>
        <taxon>campanulids</taxon>
        <taxon>Apiales</taxon>
        <taxon>Apiaceae</taxon>
        <taxon>Apioideae</taxon>
        <taxon>apioid superclade</taxon>
        <taxon>Tordylieae</taxon>
        <taxon>Tordyliinae</taxon>
        <taxon>Heracleum</taxon>
    </lineage>
</organism>
<dbReference type="InterPro" id="IPR000209">
    <property type="entry name" value="Peptidase_S8/S53_dom"/>
</dbReference>
<dbReference type="PRINTS" id="PR00723">
    <property type="entry name" value="SUBTILISIN"/>
</dbReference>
<feature type="domain" description="Subtilisin-like protease fibronectin type-III" evidence="11">
    <location>
        <begin position="637"/>
        <end position="734"/>
    </location>
</feature>
<sequence length="768" mass="81977">MAHPLLNSYLFLCLAAVLVLDCQCHEDNKIHIVYMGDLPKGSGGESVTVQSMHNDILTQVLGSPALAKESLVHSYGRSFNGFVAKLSQKDVAKVQAMEGVVSVFPNTIVPLHTTRSWDFLGFPESHPISATQGDVIIGMLDTGIWPESKSFQDMGYGPPPEKWKGTCQTADNFTCNNKVIGARFYDTANSSDPDYDIMSPRDTWGHGSHTASTAAGEIVNNISYHGIAEGVVRGAVPNARIAVYKICWANGCAAADILAAFDDAIADGVDLLSISLGSVFPTPYHEEPISIGSFHAMKNGILTSCSAGNNGPFRREISNYFPWALTVAASTIDRIFVTKVVLGNGQQILGNSLNSFNLGNTTYPLVYSGNAGNVTFGIDFNIARLCIPGTLSTTITEGGILLCDRAVDGEIVSASGAVGMIAPLYGDIVSYAFAVPAVIIGPDDYEKIIEYTRTARSPTATILTTETDKDVMSPTVVDFSSRGPNPISPNILKPDVTAPGVNILAAWSPLAFPSVDVTDPRQEDYYIISGTSMSCPHATGAAAYVKASHPSWSPAAIKSALMTTATIVDPRKNEDGEFAYGSGQINPLKAVHPGLIFDASEADFVDFLCAEGYNSTLVGLISGDSSTCPDKLGKTSDLNYPSFALSLLDGEQIDVTYPRTVTNVGFPNSTYYAIVSMPPEFNVVVEPSVLTFAEVGEKQSFTVKITGTPLYQVALVSGSLQWTDGTHIVRTPIALFNNMPTIWASLGSNSPLEKNNQPWKGSTVFSNN</sequence>
<reference evidence="12" key="1">
    <citation type="submission" date="2023-02" db="EMBL/GenBank/DDBJ databases">
        <title>Genome of toxic invasive species Heracleum sosnowskyi carries increased number of genes despite the absence of recent whole-genome duplications.</title>
        <authorList>
            <person name="Schelkunov M."/>
            <person name="Shtratnikova V."/>
            <person name="Makarenko M."/>
            <person name="Klepikova A."/>
            <person name="Omelchenko D."/>
            <person name="Novikova G."/>
            <person name="Obukhova E."/>
            <person name="Bogdanov V."/>
            <person name="Penin A."/>
            <person name="Logacheva M."/>
        </authorList>
    </citation>
    <scope>NUCLEOTIDE SEQUENCE</scope>
    <source>
        <strain evidence="12">Hsosn_3</strain>
        <tissue evidence="12">Leaf</tissue>
    </source>
</reference>
<dbReference type="Gene3D" id="3.40.50.200">
    <property type="entry name" value="Peptidase S8/S53 domain"/>
    <property type="match status" value="1"/>
</dbReference>
<feature type="signal peptide" evidence="8">
    <location>
        <begin position="1"/>
        <end position="24"/>
    </location>
</feature>
<protein>
    <submittedName>
        <fullName evidence="12">Cucumisin</fullName>
    </submittedName>
</protein>
<dbReference type="CDD" id="cd04852">
    <property type="entry name" value="Peptidases_S8_3"/>
    <property type="match status" value="1"/>
</dbReference>
<dbReference type="Pfam" id="PF17766">
    <property type="entry name" value="fn3_6"/>
    <property type="match status" value="1"/>
</dbReference>
<dbReference type="EMBL" id="JAUIZM010000003">
    <property type="protein sequence ID" value="KAK1392804.1"/>
    <property type="molecule type" value="Genomic_DNA"/>
</dbReference>
<gene>
    <name evidence="12" type="ORF">POM88_011860</name>
</gene>
<evidence type="ECO:0000256" key="6">
    <source>
        <dbReference type="PIRSR" id="PIRSR615500-1"/>
    </source>
</evidence>
<dbReference type="InterPro" id="IPR010259">
    <property type="entry name" value="S8pro/Inhibitor_I9"/>
</dbReference>
<feature type="domain" description="Inhibitor I9" evidence="10">
    <location>
        <begin position="31"/>
        <end position="112"/>
    </location>
</feature>
<evidence type="ECO:0000256" key="1">
    <source>
        <dbReference type="ARBA" id="ARBA00011073"/>
    </source>
</evidence>
<dbReference type="InterPro" id="IPR036852">
    <property type="entry name" value="Peptidase_S8/S53_dom_sf"/>
</dbReference>
<evidence type="ECO:0000259" key="9">
    <source>
        <dbReference type="Pfam" id="PF00082"/>
    </source>
</evidence>
<dbReference type="Pfam" id="PF05922">
    <property type="entry name" value="Inhibitor_I9"/>
    <property type="match status" value="1"/>
</dbReference>
<comment type="similarity">
    <text evidence="1 7">Belongs to the peptidase S8 family.</text>
</comment>
<dbReference type="Gene3D" id="3.50.30.30">
    <property type="match status" value="1"/>
</dbReference>
<dbReference type="GO" id="GO:0004252">
    <property type="term" value="F:serine-type endopeptidase activity"/>
    <property type="evidence" value="ECO:0007669"/>
    <property type="project" value="UniProtKB-UniRule"/>
</dbReference>
<dbReference type="PROSITE" id="PS00138">
    <property type="entry name" value="SUBTILASE_SER"/>
    <property type="match status" value="1"/>
</dbReference>
<feature type="active site" description="Charge relay system" evidence="6 7">
    <location>
        <position position="206"/>
    </location>
</feature>
<feature type="chain" id="PRO_5042051954" evidence="8">
    <location>
        <begin position="25"/>
        <end position="768"/>
    </location>
</feature>
<evidence type="ECO:0000313" key="12">
    <source>
        <dbReference type="EMBL" id="KAK1392804.1"/>
    </source>
</evidence>
<comment type="caution">
    <text evidence="12">The sequence shown here is derived from an EMBL/GenBank/DDBJ whole genome shotgun (WGS) entry which is preliminary data.</text>
</comment>
<dbReference type="PANTHER" id="PTHR10795">
    <property type="entry name" value="PROPROTEIN CONVERTASE SUBTILISIN/KEXIN"/>
    <property type="match status" value="1"/>
</dbReference>
<feature type="domain" description="Peptidase S8/S53" evidence="9">
    <location>
        <begin position="134"/>
        <end position="580"/>
    </location>
</feature>
<evidence type="ECO:0000259" key="11">
    <source>
        <dbReference type="Pfam" id="PF17766"/>
    </source>
</evidence>
<feature type="active site" description="Charge relay system" evidence="6 7">
    <location>
        <position position="532"/>
    </location>
</feature>
<evidence type="ECO:0000256" key="7">
    <source>
        <dbReference type="PROSITE-ProRule" id="PRU01240"/>
    </source>
</evidence>
<dbReference type="InterPro" id="IPR034197">
    <property type="entry name" value="Peptidases_S8_3"/>
</dbReference>
<dbReference type="SUPFAM" id="SSF52743">
    <property type="entry name" value="Subtilisin-like"/>
    <property type="match status" value="1"/>
</dbReference>
<keyword evidence="3 8" id="KW-0732">Signal</keyword>
<dbReference type="GO" id="GO:0006508">
    <property type="term" value="P:proteolysis"/>
    <property type="evidence" value="ECO:0007669"/>
    <property type="project" value="UniProtKB-KW"/>
</dbReference>
<name>A0AAD8IX25_9APIA</name>
<dbReference type="FunFam" id="3.40.50.200:FF:000006">
    <property type="entry name" value="Subtilisin-like protease SBT1.5"/>
    <property type="match status" value="1"/>
</dbReference>
<dbReference type="Gene3D" id="3.30.70.80">
    <property type="entry name" value="Peptidase S8 propeptide/proteinase inhibitor I9"/>
    <property type="match status" value="1"/>
</dbReference>
<keyword evidence="4 7" id="KW-0378">Hydrolase</keyword>
<keyword evidence="2 7" id="KW-0645">Protease</keyword>
<keyword evidence="13" id="KW-1185">Reference proteome</keyword>
<dbReference type="InterPro" id="IPR045051">
    <property type="entry name" value="SBT"/>
</dbReference>
<dbReference type="PROSITE" id="PS51892">
    <property type="entry name" value="SUBTILASE"/>
    <property type="match status" value="1"/>
</dbReference>
<proteinExistence type="inferred from homology"/>
<dbReference type="Gene3D" id="2.60.40.2310">
    <property type="match status" value="1"/>
</dbReference>
<dbReference type="InterPro" id="IPR015500">
    <property type="entry name" value="Peptidase_S8_subtilisin-rel"/>
</dbReference>
<feature type="active site" description="Charge relay system" evidence="6 7">
    <location>
        <position position="141"/>
    </location>
</feature>
<evidence type="ECO:0000256" key="2">
    <source>
        <dbReference type="ARBA" id="ARBA00022670"/>
    </source>
</evidence>
<dbReference type="CDD" id="cd02120">
    <property type="entry name" value="PA_subtilisin_like"/>
    <property type="match status" value="1"/>
</dbReference>
<evidence type="ECO:0000256" key="4">
    <source>
        <dbReference type="ARBA" id="ARBA00022801"/>
    </source>
</evidence>
<evidence type="ECO:0000256" key="8">
    <source>
        <dbReference type="SAM" id="SignalP"/>
    </source>
</evidence>
<dbReference type="AlphaFoldDB" id="A0AAD8IX25"/>
<evidence type="ECO:0000313" key="13">
    <source>
        <dbReference type="Proteomes" id="UP001237642"/>
    </source>
</evidence>
<evidence type="ECO:0000259" key="10">
    <source>
        <dbReference type="Pfam" id="PF05922"/>
    </source>
</evidence>
<dbReference type="Proteomes" id="UP001237642">
    <property type="component" value="Unassembled WGS sequence"/>
</dbReference>
<dbReference type="InterPro" id="IPR041469">
    <property type="entry name" value="Subtilisin-like_FN3"/>
</dbReference>
<keyword evidence="5 7" id="KW-0720">Serine protease</keyword>
<evidence type="ECO:0000256" key="5">
    <source>
        <dbReference type="ARBA" id="ARBA00022825"/>
    </source>
</evidence>
<dbReference type="Pfam" id="PF00082">
    <property type="entry name" value="Peptidase_S8"/>
    <property type="match status" value="1"/>
</dbReference>
<reference evidence="12" key="2">
    <citation type="submission" date="2023-05" db="EMBL/GenBank/DDBJ databases">
        <authorList>
            <person name="Schelkunov M.I."/>
        </authorList>
    </citation>
    <scope>NUCLEOTIDE SEQUENCE</scope>
    <source>
        <strain evidence="12">Hsosn_3</strain>
        <tissue evidence="12">Leaf</tissue>
    </source>
</reference>
<accession>A0AAD8IX25</accession>
<dbReference type="InterPro" id="IPR037045">
    <property type="entry name" value="S8pro/Inhibitor_I9_sf"/>
</dbReference>